<dbReference type="PANTHER" id="PTHR38447">
    <property type="entry name" value="TRANSCRIPTION FACTOR YDEB-RELATED"/>
    <property type="match status" value="1"/>
</dbReference>
<dbReference type="PANTHER" id="PTHR38447:SF1">
    <property type="entry name" value="RNA POLYMERASE-BINDING TRANSCRIPTION FACTOR CARD"/>
    <property type="match status" value="1"/>
</dbReference>
<evidence type="ECO:0000313" key="2">
    <source>
        <dbReference type="EMBL" id="HIU53001.1"/>
    </source>
</evidence>
<dbReference type="AlphaFoldDB" id="A0A9D1SAK0"/>
<dbReference type="SUPFAM" id="SSF141259">
    <property type="entry name" value="CarD-like"/>
    <property type="match status" value="1"/>
</dbReference>
<feature type="domain" description="CarD-like/TRCF RNAP-interacting" evidence="1">
    <location>
        <begin position="10"/>
        <end position="120"/>
    </location>
</feature>
<organism evidence="2 3">
    <name type="scientific">Candidatus Scatocola faecipullorum</name>
    <dbReference type="NCBI Taxonomy" id="2840917"/>
    <lineage>
        <taxon>Bacteria</taxon>
        <taxon>Pseudomonadati</taxon>
        <taxon>Pseudomonadota</taxon>
        <taxon>Alphaproteobacteria</taxon>
        <taxon>Rhodospirillales</taxon>
        <taxon>Rhodospirillaceae</taxon>
        <taxon>Rhodospirillaceae incertae sedis</taxon>
        <taxon>Candidatus Scatocola</taxon>
    </lineage>
</organism>
<dbReference type="SMART" id="SM01058">
    <property type="entry name" value="CarD_TRCF"/>
    <property type="match status" value="1"/>
</dbReference>
<evidence type="ECO:0000259" key="1">
    <source>
        <dbReference type="SMART" id="SM01058"/>
    </source>
</evidence>
<protein>
    <submittedName>
        <fullName evidence="2">CarD family transcriptional regulator</fullName>
    </submittedName>
</protein>
<comment type="caution">
    <text evidence="2">The sequence shown here is derived from an EMBL/GenBank/DDBJ whole genome shotgun (WGS) entry which is preliminary data.</text>
</comment>
<reference evidence="2" key="1">
    <citation type="submission" date="2020-10" db="EMBL/GenBank/DDBJ databases">
        <authorList>
            <person name="Gilroy R."/>
        </authorList>
    </citation>
    <scope>NUCLEOTIDE SEQUENCE</scope>
    <source>
        <strain evidence="2">ChiW3-316</strain>
    </source>
</reference>
<proteinExistence type="predicted"/>
<dbReference type="GO" id="GO:0009303">
    <property type="term" value="P:rRNA transcription"/>
    <property type="evidence" value="ECO:0007669"/>
    <property type="project" value="TreeGrafter"/>
</dbReference>
<dbReference type="InterPro" id="IPR048792">
    <property type="entry name" value="CarD_C"/>
</dbReference>
<dbReference type="EMBL" id="DVNC01000021">
    <property type="protein sequence ID" value="HIU53001.1"/>
    <property type="molecule type" value="Genomic_DNA"/>
</dbReference>
<dbReference type="Gene3D" id="1.20.58.1290">
    <property type="entry name" value="CarD-like, C-terminal domain"/>
    <property type="match status" value="1"/>
</dbReference>
<evidence type="ECO:0000313" key="3">
    <source>
        <dbReference type="Proteomes" id="UP000824107"/>
    </source>
</evidence>
<gene>
    <name evidence="2" type="ORF">IAD20_02850</name>
</gene>
<dbReference type="Gene3D" id="2.40.10.170">
    <property type="match status" value="1"/>
</dbReference>
<name>A0A9D1SAK0_9PROT</name>
<accession>A0A9D1SAK0</accession>
<dbReference type="Proteomes" id="UP000824107">
    <property type="component" value="Unassembled WGS sequence"/>
</dbReference>
<sequence length="168" mass="18634">MNKKTSSAIAFNSGDYVVYPAHGVGKVADISKQKIAGSELELIVVNFAKDKMTLRIPMAKAENVGLRKISEASTMNDALNVLKGKAKVKKIMWSRRAQEYENKINSGNPVAIAEVVRDLYRNENLAEQSYSERQIYEQALDRLANEVAVCDNITSEEATKKLLSILAK</sequence>
<dbReference type="InterPro" id="IPR042215">
    <property type="entry name" value="CarD-like_C"/>
</dbReference>
<dbReference type="InterPro" id="IPR003711">
    <property type="entry name" value="CarD-like/TRCF_RID"/>
</dbReference>
<dbReference type="InterPro" id="IPR036101">
    <property type="entry name" value="CarD-like/TRCF_RID_sf"/>
</dbReference>
<dbReference type="InterPro" id="IPR052531">
    <property type="entry name" value="CarD-like_regulator"/>
</dbReference>
<reference evidence="2" key="2">
    <citation type="journal article" date="2021" name="PeerJ">
        <title>Extensive microbial diversity within the chicken gut microbiome revealed by metagenomics and culture.</title>
        <authorList>
            <person name="Gilroy R."/>
            <person name="Ravi A."/>
            <person name="Getino M."/>
            <person name="Pursley I."/>
            <person name="Horton D.L."/>
            <person name="Alikhan N.F."/>
            <person name="Baker D."/>
            <person name="Gharbi K."/>
            <person name="Hall N."/>
            <person name="Watson M."/>
            <person name="Adriaenssens E.M."/>
            <person name="Foster-Nyarko E."/>
            <person name="Jarju S."/>
            <person name="Secka A."/>
            <person name="Antonio M."/>
            <person name="Oren A."/>
            <person name="Chaudhuri R.R."/>
            <person name="La Ragione R."/>
            <person name="Hildebrand F."/>
            <person name="Pallen M.J."/>
        </authorList>
    </citation>
    <scope>NUCLEOTIDE SEQUENCE</scope>
    <source>
        <strain evidence="2">ChiW3-316</strain>
    </source>
</reference>
<dbReference type="Pfam" id="PF21095">
    <property type="entry name" value="CarD_C"/>
    <property type="match status" value="1"/>
</dbReference>
<dbReference type="Pfam" id="PF02559">
    <property type="entry name" value="CarD_TRCF_RID"/>
    <property type="match status" value="1"/>
</dbReference>